<feature type="chain" id="PRO_5038337824" evidence="1">
    <location>
        <begin position="26"/>
        <end position="79"/>
    </location>
</feature>
<gene>
    <name evidence="2" type="ORF">BJY14_002987</name>
</gene>
<sequence length="79" mass="8200">MKFLQKYRWVALFLGLVAATGGLLAVRDDAPAPVKDGAPCPNGTKVLSWDTGTGLPADGVPIGRLVQMQCPTPAGIGHD</sequence>
<evidence type="ECO:0000256" key="1">
    <source>
        <dbReference type="SAM" id="SignalP"/>
    </source>
</evidence>
<organism evidence="2 3">
    <name type="scientific">Actinomadura luteofluorescens</name>
    <dbReference type="NCBI Taxonomy" id="46163"/>
    <lineage>
        <taxon>Bacteria</taxon>
        <taxon>Bacillati</taxon>
        <taxon>Actinomycetota</taxon>
        <taxon>Actinomycetes</taxon>
        <taxon>Streptosporangiales</taxon>
        <taxon>Thermomonosporaceae</taxon>
        <taxon>Actinomadura</taxon>
    </lineage>
</organism>
<comment type="caution">
    <text evidence="2">The sequence shown here is derived from an EMBL/GenBank/DDBJ whole genome shotgun (WGS) entry which is preliminary data.</text>
</comment>
<proteinExistence type="predicted"/>
<protein>
    <submittedName>
        <fullName evidence="2">Uncharacterized protein</fullName>
    </submittedName>
</protein>
<keyword evidence="3" id="KW-1185">Reference proteome</keyword>
<feature type="signal peptide" evidence="1">
    <location>
        <begin position="1"/>
        <end position="25"/>
    </location>
</feature>
<name>A0A7Y9JH56_9ACTN</name>
<dbReference type="RefSeq" id="WP_179844157.1">
    <property type="nucleotide sequence ID" value="NZ_JACCBA010000001.1"/>
</dbReference>
<accession>A0A7Y9JH56</accession>
<dbReference type="AlphaFoldDB" id="A0A7Y9JH56"/>
<dbReference type="Proteomes" id="UP000529783">
    <property type="component" value="Unassembled WGS sequence"/>
</dbReference>
<reference evidence="2 3" key="1">
    <citation type="submission" date="2020-07" db="EMBL/GenBank/DDBJ databases">
        <title>Sequencing the genomes of 1000 actinobacteria strains.</title>
        <authorList>
            <person name="Klenk H.-P."/>
        </authorList>
    </citation>
    <scope>NUCLEOTIDE SEQUENCE [LARGE SCALE GENOMIC DNA]</scope>
    <source>
        <strain evidence="2 3">DSM 40398</strain>
    </source>
</reference>
<evidence type="ECO:0000313" key="3">
    <source>
        <dbReference type="Proteomes" id="UP000529783"/>
    </source>
</evidence>
<evidence type="ECO:0000313" key="2">
    <source>
        <dbReference type="EMBL" id="NYD47004.1"/>
    </source>
</evidence>
<keyword evidence="1" id="KW-0732">Signal</keyword>
<dbReference type="EMBL" id="JACCBA010000001">
    <property type="protein sequence ID" value="NYD47004.1"/>
    <property type="molecule type" value="Genomic_DNA"/>
</dbReference>